<feature type="transmembrane region" description="Helical" evidence="2">
    <location>
        <begin position="110"/>
        <end position="131"/>
    </location>
</feature>
<evidence type="ECO:0000313" key="4">
    <source>
        <dbReference type="EMBL" id="MFA1609651.1"/>
    </source>
</evidence>
<dbReference type="AlphaFoldDB" id="A0ABD5M899"/>
<keyword evidence="2" id="KW-1133">Transmembrane helix</keyword>
<feature type="transmembrane region" description="Helical" evidence="2">
    <location>
        <begin position="73"/>
        <end position="90"/>
    </location>
</feature>
<dbReference type="GO" id="GO:0016301">
    <property type="term" value="F:kinase activity"/>
    <property type="evidence" value="ECO:0007669"/>
    <property type="project" value="UniProtKB-KW"/>
</dbReference>
<keyword evidence="2" id="KW-0812">Transmembrane</keyword>
<feature type="transmembrane region" description="Helical" evidence="2">
    <location>
        <begin position="441"/>
        <end position="465"/>
    </location>
</feature>
<dbReference type="RefSeq" id="WP_372386683.1">
    <property type="nucleotide sequence ID" value="NZ_JBGNYA010000001.1"/>
</dbReference>
<feature type="transmembrane region" description="Helical" evidence="2">
    <location>
        <begin position="38"/>
        <end position="61"/>
    </location>
</feature>
<dbReference type="PANTHER" id="PTHR43547:SF2">
    <property type="entry name" value="HYBRID SIGNAL TRANSDUCTION HISTIDINE KINASE C"/>
    <property type="match status" value="1"/>
</dbReference>
<protein>
    <submittedName>
        <fullName evidence="4">Sensor histidine kinase</fullName>
    </submittedName>
</protein>
<comment type="caution">
    <text evidence="4">The sequence shown here is derived from an EMBL/GenBank/DDBJ whole genome shotgun (WGS) entry which is preliminary data.</text>
</comment>
<feature type="domain" description="Histidine kinase" evidence="3">
    <location>
        <begin position="152"/>
        <end position="351"/>
    </location>
</feature>
<sequence length="515" mass="53484">MNPTKRVRLGGLLIAVSGFGITRLFVAETVRVDMPVLFILAGLLPLIVGLVLTAYGVALAVGPFGAEYVNTVARWHLLGVGGMAIVFAITGLDQFVRTGTVAVGSESPLLVANVLLGGAVGGTLTGIHAGTSRRQQREISRSANRALLVNRLLKHEVLNAITIIDGHADLLSDGDGDRPESMSAIRRAVERIRSTIRDVGTVARDRGGGAGVDLERIVREEVAAAGDAHDAAVDLAVHTADASSTADERIAIVVRELLENAAMYGGDRGVSVSLDEASGAVELSVTDDGPGLPERQRALLEEGQFPEYDDPAAGFGLQIVRLLVTQFGGRIRVEDAAEGGTRITVVLPRNDETAVNAATIGLSFPNLTGAVVGGVLGGVAMGVVFQASTGLLPVIGSLYGIGSPLVGWVTHLFHSAVFGLLFAAVTAAAPVARVASGTVRCAVLGLVWGVVLWLVAAGVVMPLWLSLVGVPASLPNLSLVGLVGHAVWGVVLGVAYDRLIEMALVERLGRRARVR</sequence>
<dbReference type="Proteomes" id="UP001570511">
    <property type="component" value="Unassembled WGS sequence"/>
</dbReference>
<evidence type="ECO:0000313" key="5">
    <source>
        <dbReference type="Proteomes" id="UP001570511"/>
    </source>
</evidence>
<proteinExistence type="predicted"/>
<keyword evidence="5" id="KW-1185">Reference proteome</keyword>
<organism evidence="4 5">
    <name type="scientific">Halobellus rubicundus</name>
    <dbReference type="NCBI Taxonomy" id="2996466"/>
    <lineage>
        <taxon>Archaea</taxon>
        <taxon>Methanobacteriati</taxon>
        <taxon>Methanobacteriota</taxon>
        <taxon>Stenosarchaea group</taxon>
        <taxon>Halobacteria</taxon>
        <taxon>Halobacteriales</taxon>
        <taxon>Haloferacaceae</taxon>
        <taxon>Halobellus</taxon>
    </lineage>
</organism>
<dbReference type="PROSITE" id="PS50109">
    <property type="entry name" value="HIS_KIN"/>
    <property type="match status" value="1"/>
</dbReference>
<keyword evidence="2" id="KW-0472">Membrane</keyword>
<keyword evidence="4" id="KW-0418">Kinase</keyword>
<accession>A0ABD5M899</accession>
<feature type="transmembrane region" description="Helical" evidence="2">
    <location>
        <begin position="408"/>
        <end position="429"/>
    </location>
</feature>
<gene>
    <name evidence="4" type="ORF">OS889_01345</name>
</gene>
<dbReference type="EMBL" id="JBGNYA010000001">
    <property type="protein sequence ID" value="MFA1609651.1"/>
    <property type="molecule type" value="Genomic_DNA"/>
</dbReference>
<dbReference type="InterPro" id="IPR004358">
    <property type="entry name" value="Sig_transdc_His_kin-like_C"/>
</dbReference>
<evidence type="ECO:0000256" key="2">
    <source>
        <dbReference type="SAM" id="Phobius"/>
    </source>
</evidence>
<feature type="transmembrane region" description="Helical" evidence="2">
    <location>
        <begin position="367"/>
        <end position="388"/>
    </location>
</feature>
<feature type="transmembrane region" description="Helical" evidence="2">
    <location>
        <begin position="477"/>
        <end position="496"/>
    </location>
</feature>
<dbReference type="PANTHER" id="PTHR43547">
    <property type="entry name" value="TWO-COMPONENT HISTIDINE KINASE"/>
    <property type="match status" value="1"/>
</dbReference>
<reference evidence="4 5" key="1">
    <citation type="submission" date="2024-08" db="EMBL/GenBank/DDBJ databases">
        <title>Halobellus sp. MBLA0158 whole genome sequence.</title>
        <authorList>
            <person name="Hwang C.Y."/>
            <person name="Cho E.-S."/>
            <person name="Seo M.-J."/>
        </authorList>
    </citation>
    <scope>NUCLEOTIDE SEQUENCE [LARGE SCALE GENOMIC DNA]</scope>
    <source>
        <strain evidence="4 5">MBLA0158</strain>
    </source>
</reference>
<dbReference type="PRINTS" id="PR00344">
    <property type="entry name" value="BCTRLSENSOR"/>
</dbReference>
<dbReference type="SMART" id="SM00387">
    <property type="entry name" value="HATPase_c"/>
    <property type="match status" value="1"/>
</dbReference>
<evidence type="ECO:0000256" key="1">
    <source>
        <dbReference type="ARBA" id="ARBA00022553"/>
    </source>
</evidence>
<dbReference type="InterPro" id="IPR005467">
    <property type="entry name" value="His_kinase_dom"/>
</dbReference>
<keyword evidence="1" id="KW-0597">Phosphoprotein</keyword>
<dbReference type="InterPro" id="IPR003594">
    <property type="entry name" value="HATPase_dom"/>
</dbReference>
<keyword evidence="4" id="KW-0808">Transferase</keyword>
<dbReference type="InterPro" id="IPR036890">
    <property type="entry name" value="HATPase_C_sf"/>
</dbReference>
<dbReference type="Gene3D" id="3.30.565.10">
    <property type="entry name" value="Histidine kinase-like ATPase, C-terminal domain"/>
    <property type="match status" value="1"/>
</dbReference>
<dbReference type="SUPFAM" id="SSF55874">
    <property type="entry name" value="ATPase domain of HSP90 chaperone/DNA topoisomerase II/histidine kinase"/>
    <property type="match status" value="1"/>
</dbReference>
<name>A0ABD5M899_9EURY</name>
<evidence type="ECO:0000259" key="3">
    <source>
        <dbReference type="PROSITE" id="PS50109"/>
    </source>
</evidence>
<feature type="transmembrane region" description="Helical" evidence="2">
    <location>
        <begin position="7"/>
        <end position="26"/>
    </location>
</feature>
<dbReference type="Pfam" id="PF02518">
    <property type="entry name" value="HATPase_c"/>
    <property type="match status" value="1"/>
</dbReference>